<accession>A0A0W7VIH6</accession>
<dbReference type="GO" id="GO:0046872">
    <property type="term" value="F:metal ion binding"/>
    <property type="evidence" value="ECO:0007669"/>
    <property type="project" value="UniProtKB-UniRule"/>
</dbReference>
<comment type="caution">
    <text evidence="4">The sequence shown here is derived from an EMBL/GenBank/DDBJ whole genome shotgun (WGS) entry which is preliminary data.</text>
</comment>
<keyword evidence="2" id="KW-0479">Metal-binding</keyword>
<keyword evidence="5" id="KW-1185">Reference proteome</keyword>
<evidence type="ECO:0000313" key="5">
    <source>
        <dbReference type="Proteomes" id="UP000054821"/>
    </source>
</evidence>
<evidence type="ECO:0000313" key="4">
    <source>
        <dbReference type="EMBL" id="PON30288.1"/>
    </source>
</evidence>
<dbReference type="Proteomes" id="UP000054821">
    <property type="component" value="Unassembled WGS sequence"/>
</dbReference>
<dbReference type="PANTHER" id="PTHR10443:SF12">
    <property type="entry name" value="DIPEPTIDASE"/>
    <property type="match status" value="1"/>
</dbReference>
<dbReference type="EC" id="3.4.13.19" evidence="2"/>
<comment type="cofactor">
    <cofactor evidence="2">
        <name>Zn(2+)</name>
        <dbReference type="ChEBI" id="CHEBI:29105"/>
    </cofactor>
</comment>
<dbReference type="STRING" id="398673.A0A0W7VIH6"/>
<sequence length="456" mass="50143">MNPRTGKSYMDLPISGADTYYDRVHGEPRKPNIKRIAVAVSLALGTIGMLYKPAFQHYQRIANDCSKTLTVDKRAQRVLTTTPLIDGHVDFAVFLRGVFDNHIDGDDFVGPFENGTLSGHLDLARLRTGRSGGAFWSVFAPCPENGTDFSDENYAASLQFTLQAIDTMKRLFTAYPEDFAHDVDGTDAFKAFRRGKLVSPLGVEGLHQIANQPSNLRLFRDLGVRYATLTHNCHNKYADAALQSNPFKKATPVWGGVSPDGRKLVHEMNRIGMIVDLSHVSEDTMIDTLGGKDGWEGSKAPVIFSHSSAFSICPHPRNVKDHVLQLVKKRNSVVLVNIYPGFISCFDEGNENGVPTEDTENATLEKVADHITYIGDLIGYDHVGIGSDFDGIDRVPEGLEDVTKYPALIAELLRRGVSEKDAAKVVGGNVIRVWKEVDAVSAHMKADGAPILEDEF</sequence>
<dbReference type="EMBL" id="JPDN02000002">
    <property type="protein sequence ID" value="PON30288.1"/>
    <property type="molecule type" value="Genomic_DNA"/>
</dbReference>
<evidence type="ECO:0000313" key="6">
    <source>
        <dbReference type="Proteomes" id="UP000236546"/>
    </source>
</evidence>
<dbReference type="SUPFAM" id="SSF51556">
    <property type="entry name" value="Metallo-dependent hydrolases"/>
    <property type="match status" value="1"/>
</dbReference>
<keyword evidence="2" id="KW-0645">Protease</keyword>
<evidence type="ECO:0000313" key="3">
    <source>
        <dbReference type="EMBL" id="PNP48392.1"/>
    </source>
</evidence>
<dbReference type="OrthoDB" id="445695at2759"/>
<keyword evidence="2" id="KW-0378">Hydrolase</keyword>
<dbReference type="PROSITE" id="PS51365">
    <property type="entry name" value="RENAL_DIPEPTIDASE_2"/>
    <property type="match status" value="1"/>
</dbReference>
<dbReference type="Proteomes" id="UP000236546">
    <property type="component" value="Unassembled WGS sequence"/>
</dbReference>
<dbReference type="InterPro" id="IPR008257">
    <property type="entry name" value="Pept_M19"/>
</dbReference>
<dbReference type="EMBL" id="MTYH01000009">
    <property type="protein sequence ID" value="PNP48392.1"/>
    <property type="molecule type" value="Genomic_DNA"/>
</dbReference>
<organism evidence="4 5">
    <name type="scientific">Trichoderma gamsii</name>
    <dbReference type="NCBI Taxonomy" id="398673"/>
    <lineage>
        <taxon>Eukaryota</taxon>
        <taxon>Fungi</taxon>
        <taxon>Dikarya</taxon>
        <taxon>Ascomycota</taxon>
        <taxon>Pezizomycotina</taxon>
        <taxon>Sordariomycetes</taxon>
        <taxon>Hypocreomycetidae</taxon>
        <taxon>Hypocreales</taxon>
        <taxon>Hypocreaceae</taxon>
        <taxon>Trichoderma</taxon>
    </lineage>
</organism>
<comment type="catalytic activity">
    <reaction evidence="2">
        <text>an L-aminoacyl-L-amino acid + H2O = 2 an L-alpha-amino acid</text>
        <dbReference type="Rhea" id="RHEA:48940"/>
        <dbReference type="ChEBI" id="CHEBI:15377"/>
        <dbReference type="ChEBI" id="CHEBI:59869"/>
        <dbReference type="ChEBI" id="CHEBI:77460"/>
        <dbReference type="EC" id="3.4.13.19"/>
    </reaction>
</comment>
<comment type="similarity">
    <text evidence="2">Belongs to the metallo-dependent hydrolases superfamily. Peptidase M19 family.</text>
</comment>
<reference evidence="3 6" key="2">
    <citation type="submission" date="2017-02" db="EMBL/GenBank/DDBJ databases">
        <title>Genomes of Trichoderma spp. with biocontrol activity.</title>
        <authorList>
            <person name="Gardiner D."/>
            <person name="Kazan K."/>
            <person name="Vos C."/>
            <person name="Harvey P."/>
        </authorList>
    </citation>
    <scope>NUCLEOTIDE SEQUENCE [LARGE SCALE GENOMIC DNA]</scope>
    <source>
        <strain evidence="3 6">A5MH</strain>
    </source>
</reference>
<reference evidence="4" key="3">
    <citation type="submission" date="2017-08" db="EMBL/GenBank/DDBJ databases">
        <title>Trichoderma gamsii strain T6085, whole genome shotgun sequencing project.</title>
        <authorList>
            <person name="Baroncelli R."/>
        </authorList>
    </citation>
    <scope>NUCLEOTIDE SEQUENCE</scope>
    <source>
        <strain evidence="4">T6085</strain>
    </source>
</reference>
<dbReference type="AlphaFoldDB" id="A0A0W7VIH6"/>
<keyword evidence="1 2" id="KW-0224">Dipeptidase</keyword>
<gene>
    <name evidence="4" type="ORF">TGAM01_v200728</name>
    <name evidence="3" type="ORF">TGAMA5MH_00676</name>
</gene>
<dbReference type="Gene3D" id="3.20.20.140">
    <property type="entry name" value="Metal-dependent hydrolases"/>
    <property type="match status" value="1"/>
</dbReference>
<name>A0A0W7VIH6_9HYPO</name>
<keyword evidence="2" id="KW-0482">Metalloprotease</keyword>
<protein>
    <recommendedName>
        <fullName evidence="2">Dipeptidase</fullName>
        <ecNumber evidence="2">3.4.13.19</ecNumber>
    </recommendedName>
</protein>
<reference evidence="4 5" key="1">
    <citation type="journal article" date="2016" name="Genome Announc.">
        <title>Draft Whole-Genome Sequence of Trichoderma gamsii T6085, a Promising Biocontrol Agent of Fusarium Head Blight on Wheat.</title>
        <authorList>
            <person name="Baroncelli R."/>
            <person name="Zapparata A."/>
            <person name="Piaggeschi G."/>
            <person name="Sarrocco S."/>
            <person name="Vannacci G."/>
        </authorList>
    </citation>
    <scope>NUCLEOTIDE SEQUENCE [LARGE SCALE GENOMIC DNA]</scope>
    <source>
        <strain evidence="4 5">T6085</strain>
    </source>
</reference>
<dbReference type="GO" id="GO:0006508">
    <property type="term" value="P:proteolysis"/>
    <property type="evidence" value="ECO:0007669"/>
    <property type="project" value="UniProtKB-KW"/>
</dbReference>
<evidence type="ECO:0000256" key="1">
    <source>
        <dbReference type="ARBA" id="ARBA00022997"/>
    </source>
</evidence>
<evidence type="ECO:0000256" key="2">
    <source>
        <dbReference type="RuleBase" id="RU341113"/>
    </source>
</evidence>
<keyword evidence="2" id="KW-0862">Zinc</keyword>
<proteinExistence type="inferred from homology"/>
<dbReference type="CDD" id="cd01301">
    <property type="entry name" value="rDP_like"/>
    <property type="match status" value="1"/>
</dbReference>
<dbReference type="InterPro" id="IPR032466">
    <property type="entry name" value="Metal_Hydrolase"/>
</dbReference>
<dbReference type="GeneID" id="29987549"/>
<dbReference type="RefSeq" id="XP_018659276.1">
    <property type="nucleotide sequence ID" value="XM_018807466.1"/>
</dbReference>
<dbReference type="Pfam" id="PF01244">
    <property type="entry name" value="Peptidase_M19"/>
    <property type="match status" value="1"/>
</dbReference>
<dbReference type="GO" id="GO:0070573">
    <property type="term" value="F:metallodipeptidase activity"/>
    <property type="evidence" value="ECO:0007669"/>
    <property type="project" value="InterPro"/>
</dbReference>
<dbReference type="PANTHER" id="PTHR10443">
    <property type="entry name" value="MICROSOMAL DIPEPTIDASE"/>
    <property type="match status" value="1"/>
</dbReference>